<protein>
    <submittedName>
        <fullName evidence="2">Uncharacterized protein</fullName>
    </submittedName>
</protein>
<dbReference type="Proteomes" id="UP001244341">
    <property type="component" value="Chromosome 11b"/>
</dbReference>
<feature type="coiled-coil region" evidence="1">
    <location>
        <begin position="79"/>
        <end position="172"/>
    </location>
</feature>
<gene>
    <name evidence="2" type="ORF">OEZ85_005673</name>
</gene>
<accession>A0ABY8UHG5</accession>
<evidence type="ECO:0000256" key="1">
    <source>
        <dbReference type="SAM" id="Coils"/>
    </source>
</evidence>
<keyword evidence="1" id="KW-0175">Coiled coil</keyword>
<feature type="coiled-coil region" evidence="1">
    <location>
        <begin position="198"/>
        <end position="225"/>
    </location>
</feature>
<organism evidence="2 3">
    <name type="scientific">Tetradesmus obliquus</name>
    <name type="common">Green alga</name>
    <name type="synonym">Acutodesmus obliquus</name>
    <dbReference type="NCBI Taxonomy" id="3088"/>
    <lineage>
        <taxon>Eukaryota</taxon>
        <taxon>Viridiplantae</taxon>
        <taxon>Chlorophyta</taxon>
        <taxon>core chlorophytes</taxon>
        <taxon>Chlorophyceae</taxon>
        <taxon>CS clade</taxon>
        <taxon>Sphaeropleales</taxon>
        <taxon>Scenedesmaceae</taxon>
        <taxon>Tetradesmus</taxon>
    </lineage>
</organism>
<sequence length="232" mass="26023">MHILHFRNRLMAKIAELETKLYEKELAGSDLIPAVHCSSFSVNSSSQPKWKSSLKHYYRYYLSSAEVDDETGDLTQRVQEAAGAALAEANERLQEAEMKVQAAQAAQQQLQQQLAAAEQLAADVEQLKSENLEAWRVKYELEGQMAATKATLEGLQRQGSSMHKELEHMRQQAQIWSDVSSSEVQKMRAEGELLAGQLAARSAELAALRQQLTDMDAERDRALQERQQVGHA</sequence>
<evidence type="ECO:0000313" key="2">
    <source>
        <dbReference type="EMBL" id="WIA19757.1"/>
    </source>
</evidence>
<keyword evidence="3" id="KW-1185">Reference proteome</keyword>
<dbReference type="EMBL" id="CP126218">
    <property type="protein sequence ID" value="WIA19757.1"/>
    <property type="molecule type" value="Genomic_DNA"/>
</dbReference>
<evidence type="ECO:0000313" key="3">
    <source>
        <dbReference type="Proteomes" id="UP001244341"/>
    </source>
</evidence>
<name>A0ABY8UHG5_TETOB</name>
<proteinExistence type="predicted"/>
<reference evidence="2 3" key="1">
    <citation type="submission" date="2023-05" db="EMBL/GenBank/DDBJ databases">
        <title>A 100% complete, gapless, phased diploid assembly of the Scenedesmus obliquus UTEX 3031 genome.</title>
        <authorList>
            <person name="Biondi T.C."/>
            <person name="Hanschen E.R."/>
            <person name="Kwon T."/>
            <person name="Eng W."/>
            <person name="Kruse C.P.S."/>
            <person name="Koehler S.I."/>
            <person name="Kunde Y."/>
            <person name="Gleasner C.D."/>
            <person name="You Mak K.T."/>
            <person name="Polle J."/>
            <person name="Hovde B.T."/>
            <person name="Starkenburg S.R."/>
        </authorList>
    </citation>
    <scope>NUCLEOTIDE SEQUENCE [LARGE SCALE GENOMIC DNA]</scope>
    <source>
        <strain evidence="2 3">DOE0152z</strain>
    </source>
</reference>